<comment type="caution">
    <text evidence="1">The sequence shown here is derived from an EMBL/GenBank/DDBJ whole genome shotgun (WGS) entry which is preliminary data.</text>
</comment>
<keyword evidence="2" id="KW-1185">Reference proteome</keyword>
<dbReference type="RefSeq" id="WP_310364810.1">
    <property type="nucleotide sequence ID" value="NZ_JAVDYB010000001.1"/>
</dbReference>
<name>A0AAE4C894_9ACTN</name>
<dbReference type="EMBL" id="JAVDYB010000001">
    <property type="protein sequence ID" value="MDR7274753.1"/>
    <property type="molecule type" value="Genomic_DNA"/>
</dbReference>
<organism evidence="1 2">
    <name type="scientific">Catenuloplanes atrovinosus</name>
    <dbReference type="NCBI Taxonomy" id="137266"/>
    <lineage>
        <taxon>Bacteria</taxon>
        <taxon>Bacillati</taxon>
        <taxon>Actinomycetota</taxon>
        <taxon>Actinomycetes</taxon>
        <taxon>Micromonosporales</taxon>
        <taxon>Micromonosporaceae</taxon>
        <taxon>Catenuloplanes</taxon>
    </lineage>
</organism>
<sequence length="75" mass="7886">MSAAAVEAPARVPAAAPAPDVAAVGGRYLADPNGPLTPRVPADHTWSRWLLSHGAHAVRHPENPPFSDRWCSAGR</sequence>
<reference evidence="1" key="1">
    <citation type="submission" date="2023-07" db="EMBL/GenBank/DDBJ databases">
        <title>Sequencing the genomes of 1000 actinobacteria strains.</title>
        <authorList>
            <person name="Klenk H.-P."/>
        </authorList>
    </citation>
    <scope>NUCLEOTIDE SEQUENCE</scope>
    <source>
        <strain evidence="1">DSM 44707</strain>
    </source>
</reference>
<gene>
    <name evidence="1" type="ORF">J2S41_001531</name>
</gene>
<evidence type="ECO:0000313" key="2">
    <source>
        <dbReference type="Proteomes" id="UP001183643"/>
    </source>
</evidence>
<accession>A0AAE4C894</accession>
<evidence type="ECO:0000313" key="1">
    <source>
        <dbReference type="EMBL" id="MDR7274753.1"/>
    </source>
</evidence>
<protein>
    <submittedName>
        <fullName evidence="1">Uncharacterized protein</fullName>
    </submittedName>
</protein>
<dbReference type="Proteomes" id="UP001183643">
    <property type="component" value="Unassembled WGS sequence"/>
</dbReference>
<proteinExistence type="predicted"/>
<dbReference type="AlphaFoldDB" id="A0AAE4C894"/>